<reference evidence="2 3" key="1">
    <citation type="submission" date="2021-02" db="EMBL/GenBank/DDBJ databases">
        <title>Streptomyces spirodelae sp. nov., isolated from duckweed.</title>
        <authorList>
            <person name="Saimee Y."/>
            <person name="Duangmal K."/>
        </authorList>
    </citation>
    <scope>NUCLEOTIDE SEQUENCE [LARGE SCALE GENOMIC DNA]</scope>
    <source>
        <strain evidence="2 3">DW4-2</strain>
    </source>
</reference>
<evidence type="ECO:0000256" key="1">
    <source>
        <dbReference type="SAM" id="Phobius"/>
    </source>
</evidence>
<accession>A0ABS3X0J6</accession>
<keyword evidence="1" id="KW-1133">Transmembrane helix</keyword>
<dbReference type="RefSeq" id="WP_209267604.1">
    <property type="nucleotide sequence ID" value="NZ_JAFFZN010000027.1"/>
</dbReference>
<protein>
    <submittedName>
        <fullName evidence="2">Uncharacterized protein</fullName>
    </submittedName>
</protein>
<keyword evidence="3" id="KW-1185">Reference proteome</keyword>
<evidence type="ECO:0000313" key="3">
    <source>
        <dbReference type="Proteomes" id="UP001518976"/>
    </source>
</evidence>
<dbReference type="Proteomes" id="UP001518976">
    <property type="component" value="Unassembled WGS sequence"/>
</dbReference>
<gene>
    <name evidence="2" type="ORF">JW592_25705</name>
</gene>
<comment type="caution">
    <text evidence="2">The sequence shown here is derived from an EMBL/GenBank/DDBJ whole genome shotgun (WGS) entry which is preliminary data.</text>
</comment>
<proteinExistence type="predicted"/>
<feature type="transmembrane region" description="Helical" evidence="1">
    <location>
        <begin position="35"/>
        <end position="55"/>
    </location>
</feature>
<dbReference type="EMBL" id="JAFFZN010000027">
    <property type="protein sequence ID" value="MBO8188838.1"/>
    <property type="molecule type" value="Genomic_DNA"/>
</dbReference>
<feature type="transmembrane region" description="Helical" evidence="1">
    <location>
        <begin position="6"/>
        <end position="23"/>
    </location>
</feature>
<keyword evidence="1" id="KW-0812">Transmembrane</keyword>
<evidence type="ECO:0000313" key="2">
    <source>
        <dbReference type="EMBL" id="MBO8188838.1"/>
    </source>
</evidence>
<organism evidence="2 3">
    <name type="scientific">Streptomyces spirodelae</name>
    <dbReference type="NCBI Taxonomy" id="2812904"/>
    <lineage>
        <taxon>Bacteria</taxon>
        <taxon>Bacillati</taxon>
        <taxon>Actinomycetota</taxon>
        <taxon>Actinomycetes</taxon>
        <taxon>Kitasatosporales</taxon>
        <taxon>Streptomycetaceae</taxon>
        <taxon>Streptomyces</taxon>
    </lineage>
</organism>
<feature type="transmembrane region" description="Helical" evidence="1">
    <location>
        <begin position="75"/>
        <end position="95"/>
    </location>
</feature>
<feature type="transmembrane region" description="Helical" evidence="1">
    <location>
        <begin position="107"/>
        <end position="136"/>
    </location>
</feature>
<name>A0ABS3X0J6_9ACTN</name>
<sequence length="144" mass="14228">MSFFAASISVTVAVLCLIAAGLLRTVGRRKAPRLTTLLVLAGVVGIVGTPVGGWLRTAVGWADSSLSTIIGRYTGATAVGLIGLVTAAVVGFDLFHKSINNRTLACAAVVPVAGVSIPGTAGAIVMGAVGAVASAFGALGSFLF</sequence>
<keyword evidence="1" id="KW-0472">Membrane</keyword>